<organism evidence="1">
    <name type="scientific">Segatella copri</name>
    <dbReference type="NCBI Taxonomy" id="165179"/>
    <lineage>
        <taxon>Bacteria</taxon>
        <taxon>Pseudomonadati</taxon>
        <taxon>Bacteroidota</taxon>
        <taxon>Bacteroidia</taxon>
        <taxon>Bacteroidales</taxon>
        <taxon>Prevotellaceae</taxon>
        <taxon>Segatella</taxon>
    </lineage>
</organism>
<reference evidence="1" key="1">
    <citation type="submission" date="2019-09" db="EMBL/GenBank/DDBJ databases">
        <title>Distinct polysaccharide growth profiles of human intestinal Prevotella copri isolates.</title>
        <authorList>
            <person name="Fehlner-Peach H."/>
            <person name="Magnabosco C."/>
            <person name="Raghavan V."/>
            <person name="Scher J.U."/>
            <person name="Tett A."/>
            <person name="Cox L.M."/>
            <person name="Gottsegen C."/>
            <person name="Watters A."/>
            <person name="Wiltshire- Gordon J.D."/>
            <person name="Segata N."/>
            <person name="Bonneau R."/>
            <person name="Littman D.R."/>
        </authorList>
    </citation>
    <scope>NUCLEOTIDE SEQUENCE</scope>
    <source>
        <strain evidence="1">IAQ1183</strain>
    </source>
</reference>
<proteinExistence type="predicted"/>
<sequence>MVLLFTVLPGIASAQGDLALFDLKGKVKQCTWVNHKAGCLQKGFSKTANKEVITFSQAGRCQKWNDILFAAQGRSGNALHNEIKRDAKGRTVYGSLYNGFYAPGSGEETFGYDAKGKLAKFTYEDAGAMVETTFEYDAEGKMSSSISSIEDMMEDNTSKITVTYQVQNTDDKGNWTKRLAKPSAGASWVEFRTIVYYQ</sequence>
<dbReference type="RefSeq" id="WP_153081728.1">
    <property type="nucleotide sequence ID" value="NZ_VZCS01000134.1"/>
</dbReference>
<gene>
    <name evidence="1" type="ORF">F7D96_12370</name>
</gene>
<accession>A0A646FP57</accession>
<dbReference type="AlphaFoldDB" id="A0A646FP57"/>
<evidence type="ECO:0000313" key="1">
    <source>
        <dbReference type="EMBL" id="MQM97038.1"/>
    </source>
</evidence>
<dbReference type="EMBL" id="VZCX01000098">
    <property type="protein sequence ID" value="MQM97038.1"/>
    <property type="molecule type" value="Genomic_DNA"/>
</dbReference>
<protein>
    <submittedName>
        <fullName evidence="1">Uncharacterized protein</fullName>
    </submittedName>
</protein>
<dbReference type="Proteomes" id="UP001193463">
    <property type="component" value="Unassembled WGS sequence"/>
</dbReference>
<name>A0A646FP57_9BACT</name>
<comment type="caution">
    <text evidence="1">The sequence shown here is derived from an EMBL/GenBank/DDBJ whole genome shotgun (WGS) entry which is preliminary data.</text>
</comment>